<keyword evidence="1 3" id="KW-0808">Transferase</keyword>
<name>A0A7K3WT67_9FLAO</name>
<dbReference type="Gene3D" id="2.160.10.10">
    <property type="entry name" value="Hexapeptide repeat proteins"/>
    <property type="match status" value="1"/>
</dbReference>
<gene>
    <name evidence="3" type="ORF">G3O08_14345</name>
</gene>
<comment type="caution">
    <text evidence="3">The sequence shown here is derived from an EMBL/GenBank/DDBJ whole genome shotgun (WGS) entry which is preliminary data.</text>
</comment>
<accession>A0A7K3WT67</accession>
<evidence type="ECO:0000313" key="4">
    <source>
        <dbReference type="Proteomes" id="UP000486602"/>
    </source>
</evidence>
<dbReference type="AlphaFoldDB" id="A0A7K3WT67"/>
<evidence type="ECO:0000256" key="2">
    <source>
        <dbReference type="ARBA" id="ARBA00023315"/>
    </source>
</evidence>
<dbReference type="Pfam" id="PF13562">
    <property type="entry name" value="NTP_transf_4"/>
    <property type="match status" value="1"/>
</dbReference>
<dbReference type="SUPFAM" id="SSF51161">
    <property type="entry name" value="Trimeric LpxA-like enzymes"/>
    <property type="match status" value="1"/>
</dbReference>
<keyword evidence="4" id="KW-1185">Reference proteome</keyword>
<reference evidence="3 4" key="1">
    <citation type="submission" date="2020-02" db="EMBL/GenBank/DDBJ databases">
        <title>Out from the shadows clarifying the taxonomy of the family Cryomorphaceae and related taxa by utilizing the GTDB taxonomic framework.</title>
        <authorList>
            <person name="Bowman J.P."/>
        </authorList>
    </citation>
    <scope>NUCLEOTIDE SEQUENCE [LARGE SCALE GENOMIC DNA]</scope>
    <source>
        <strain evidence="3 4">QSSC 1-22</strain>
    </source>
</reference>
<organism evidence="3 4">
    <name type="scientific">Cryomorpha ignava</name>
    <dbReference type="NCBI Taxonomy" id="101383"/>
    <lineage>
        <taxon>Bacteria</taxon>
        <taxon>Pseudomonadati</taxon>
        <taxon>Bacteroidota</taxon>
        <taxon>Flavobacteriia</taxon>
        <taxon>Flavobacteriales</taxon>
        <taxon>Cryomorphaceae</taxon>
        <taxon>Cryomorpha</taxon>
    </lineage>
</organism>
<dbReference type="GO" id="GO:0016779">
    <property type="term" value="F:nucleotidyltransferase activity"/>
    <property type="evidence" value="ECO:0007669"/>
    <property type="project" value="UniProtKB-ARBA"/>
</dbReference>
<sequence length="401" mass="44132">MNPILIDINWRNLLPLTFAKPLSHLLIGIDTIAEKWERHLNVVPGVLPPQYLREAFPANSDSEIIFINSAVIPTPSLAEAVTKLKPGQVLTHRGIFIAAPTGNNSLDDLAARIEKGESFSFSNFGQDEVFFNEPTVILESPADIFAQNDAILRQDFQEITKKFKTTNFPNHIITSGFDIFIHPEAKVHHCVLNATTGPIYIGKGAVIMEGSLVRGPFAIGESSTLKMGAKVYGATSIGKHCKVGGEVNNVVINDYSNKGHDGFLGNSVIGSWCNLGADTNTSNLKNNYGEIKVWNYETETLENTGRQFHGLIMGDHSKAGINTMFNTGTVVGMCANIFDGGFPPKFTPSFSWGGAQGFETFKIEKAFEASQAMMERRNVHFGKPEADIFRFVFEYDSKFKT</sequence>
<dbReference type="InterPro" id="IPR023917">
    <property type="entry name" value="Bifunctiontional_GlmU_bac-type"/>
</dbReference>
<dbReference type="InterPro" id="IPR011004">
    <property type="entry name" value="Trimer_LpxA-like_sf"/>
</dbReference>
<dbReference type="RefSeq" id="WP_163286075.1">
    <property type="nucleotide sequence ID" value="NZ_JAAGVY010000030.1"/>
</dbReference>
<dbReference type="Proteomes" id="UP000486602">
    <property type="component" value="Unassembled WGS sequence"/>
</dbReference>
<dbReference type="EMBL" id="JAAGVY010000030">
    <property type="protein sequence ID" value="NEN24684.1"/>
    <property type="molecule type" value="Genomic_DNA"/>
</dbReference>
<dbReference type="PANTHER" id="PTHR43584">
    <property type="entry name" value="NUCLEOTIDYL TRANSFERASE"/>
    <property type="match status" value="1"/>
</dbReference>
<dbReference type="NCBIfam" id="TIGR03991">
    <property type="entry name" value="alt_bact_glmU"/>
    <property type="match status" value="1"/>
</dbReference>
<keyword evidence="2" id="KW-0012">Acyltransferase</keyword>
<dbReference type="InterPro" id="IPR050065">
    <property type="entry name" value="GlmU-like"/>
</dbReference>
<evidence type="ECO:0000256" key="1">
    <source>
        <dbReference type="ARBA" id="ARBA00022679"/>
    </source>
</evidence>
<evidence type="ECO:0000313" key="3">
    <source>
        <dbReference type="EMBL" id="NEN24684.1"/>
    </source>
</evidence>
<dbReference type="GO" id="GO:0016746">
    <property type="term" value="F:acyltransferase activity"/>
    <property type="evidence" value="ECO:0007669"/>
    <property type="project" value="UniProtKB-KW"/>
</dbReference>
<proteinExistence type="predicted"/>
<dbReference type="CDD" id="cd05635">
    <property type="entry name" value="LbH_unknown"/>
    <property type="match status" value="1"/>
</dbReference>
<protein>
    <submittedName>
        <fullName evidence="3">Glucose-1-phosphate thymidylyltransferase</fullName>
    </submittedName>
</protein>